<dbReference type="AlphaFoldDB" id="A0AAQ3RFV9"/>
<proteinExistence type="predicted"/>
<reference evidence="1 2" key="1">
    <citation type="journal article" date="2023" name="Life. Sci Alliance">
        <title>Evolutionary insights into 3D genome organization and epigenetic landscape of Vigna mungo.</title>
        <authorList>
            <person name="Junaid A."/>
            <person name="Singh B."/>
            <person name="Bhatia S."/>
        </authorList>
    </citation>
    <scope>NUCLEOTIDE SEQUENCE [LARGE SCALE GENOMIC DNA]</scope>
    <source>
        <strain evidence="1">Urdbean</strain>
    </source>
</reference>
<evidence type="ECO:0000313" key="1">
    <source>
        <dbReference type="EMBL" id="WVY91197.1"/>
    </source>
</evidence>
<gene>
    <name evidence="1" type="ORF">V8G54_036711</name>
</gene>
<organism evidence="1 2">
    <name type="scientific">Vigna mungo</name>
    <name type="common">Black gram</name>
    <name type="synonym">Phaseolus mungo</name>
    <dbReference type="NCBI Taxonomy" id="3915"/>
    <lineage>
        <taxon>Eukaryota</taxon>
        <taxon>Viridiplantae</taxon>
        <taxon>Streptophyta</taxon>
        <taxon>Embryophyta</taxon>
        <taxon>Tracheophyta</taxon>
        <taxon>Spermatophyta</taxon>
        <taxon>Magnoliopsida</taxon>
        <taxon>eudicotyledons</taxon>
        <taxon>Gunneridae</taxon>
        <taxon>Pentapetalae</taxon>
        <taxon>rosids</taxon>
        <taxon>fabids</taxon>
        <taxon>Fabales</taxon>
        <taxon>Fabaceae</taxon>
        <taxon>Papilionoideae</taxon>
        <taxon>50 kb inversion clade</taxon>
        <taxon>NPAAA clade</taxon>
        <taxon>indigoferoid/millettioid clade</taxon>
        <taxon>Phaseoleae</taxon>
        <taxon>Vigna</taxon>
    </lineage>
</organism>
<dbReference type="EMBL" id="CP144690">
    <property type="protein sequence ID" value="WVY91197.1"/>
    <property type="molecule type" value="Genomic_DNA"/>
</dbReference>
<accession>A0AAQ3RFV9</accession>
<dbReference type="Proteomes" id="UP001374535">
    <property type="component" value="Chromosome 11"/>
</dbReference>
<name>A0AAQ3RFV9_VIGMU</name>
<evidence type="ECO:0000313" key="2">
    <source>
        <dbReference type="Proteomes" id="UP001374535"/>
    </source>
</evidence>
<keyword evidence="2" id="KW-1185">Reference proteome</keyword>
<sequence length="304" mass="34356">MLEQIIEEVLLPEETNEIVEEDEYQHFESNQVKVSPKSISIPSVSTVNNSSGLENSTIPDSQIWSLKNEIKKLDEVSRSNNSTELPSLQINEKLDKNVTEKDYGSKEVAPATTASYFTDQQSPHGQTQSTIKMSQVTGLGSYAKKHFGDDISLVSGVTIHKSSSANILIQDSHVIKQDNEMNEDKTEIAPYKNIKIQEEVNLLDKTEGVGIVSNNDVVVTPDTRTRLEKYKQFVDLNDSQISLLVEAIEAYPHLWNASFMLKTLTDMLLFLRSERVGSINSEREKEFFNMQGHKWVNFLVDMII</sequence>
<protein>
    <submittedName>
        <fullName evidence="1">Uncharacterized protein</fullName>
    </submittedName>
</protein>